<evidence type="ECO:0000313" key="2">
    <source>
        <dbReference type="Proteomes" id="UP000603141"/>
    </source>
</evidence>
<comment type="caution">
    <text evidence="1">The sequence shown here is derived from an EMBL/GenBank/DDBJ whole genome shotgun (WGS) entry which is preliminary data.</text>
</comment>
<evidence type="ECO:0008006" key="3">
    <source>
        <dbReference type="Google" id="ProtNLM"/>
    </source>
</evidence>
<protein>
    <recommendedName>
        <fullName evidence="3">Co-chaperone DjlA N-terminal domain-containing protein</fullName>
    </recommendedName>
</protein>
<sequence>MTQESRQAIIELLLLSIYTDDHLSLAEDAVLNQAIETLNWESEEPREEFLSQTFALVRETHPDTAKTQEFFVSRAQAIKAEGCQGEALTWLTKVLGSDGFSATETYVLRKLENIWYPG</sequence>
<dbReference type="AlphaFoldDB" id="A0A934S7J6"/>
<reference evidence="1" key="1">
    <citation type="submission" date="2021-01" db="EMBL/GenBank/DDBJ databases">
        <title>Modified the classification status of verrucomicrobia.</title>
        <authorList>
            <person name="Feng X."/>
        </authorList>
    </citation>
    <scope>NUCLEOTIDE SEQUENCE</scope>
    <source>
        <strain evidence="1">KCTC 22041</strain>
    </source>
</reference>
<dbReference type="Proteomes" id="UP000603141">
    <property type="component" value="Unassembled WGS sequence"/>
</dbReference>
<dbReference type="Gene3D" id="1.10.3680.10">
    <property type="entry name" value="TerB-like"/>
    <property type="match status" value="1"/>
</dbReference>
<accession>A0A934S7J6</accession>
<dbReference type="InterPro" id="IPR029024">
    <property type="entry name" value="TerB-like"/>
</dbReference>
<dbReference type="EMBL" id="JAENIJ010000001">
    <property type="protein sequence ID" value="MBK1880809.1"/>
    <property type="molecule type" value="Genomic_DNA"/>
</dbReference>
<keyword evidence="2" id="KW-1185">Reference proteome</keyword>
<evidence type="ECO:0000313" key="1">
    <source>
        <dbReference type="EMBL" id="MBK1880809.1"/>
    </source>
</evidence>
<proteinExistence type="predicted"/>
<organism evidence="1 2">
    <name type="scientific">Luteolibacter pohnpeiensis</name>
    <dbReference type="NCBI Taxonomy" id="454153"/>
    <lineage>
        <taxon>Bacteria</taxon>
        <taxon>Pseudomonadati</taxon>
        <taxon>Verrucomicrobiota</taxon>
        <taxon>Verrucomicrobiia</taxon>
        <taxon>Verrucomicrobiales</taxon>
        <taxon>Verrucomicrobiaceae</taxon>
        <taxon>Luteolibacter</taxon>
    </lineage>
</organism>
<dbReference type="RefSeq" id="WP_200266385.1">
    <property type="nucleotide sequence ID" value="NZ_JAENIJ010000001.1"/>
</dbReference>
<name>A0A934S7J6_9BACT</name>
<gene>
    <name evidence="1" type="ORF">JIN85_00195</name>
</gene>